<evidence type="ECO:0000259" key="3">
    <source>
        <dbReference type="Pfam" id="PF04155"/>
    </source>
</evidence>
<sequence length="303" mass="30771">MKQTVFCIFELHFRVVTALRPEPVQCPPPPVAVCPAPQPVYVQPACGGGGCGSFGGPSQSPSYVQPSQSSAYGGPGGGYTTSGGFGGSGGPYGGAGFGAPSGFGPQGFGPGGCTDQAYGPSFAGAPPGASGALYTGSPFAPQVAPGATYSGSSSSPPSRITFSEGVGYSEGSSSSSGMFASGAAQQPVEPDLDNEPSRGAASEPTEEDRRKDAVEALRRARGVATARESKCNSEVLMKLIVKNIVAEDPVASKRAIHRAALRDINDAIVDIICSGAGFTYIVSTAEHCEAQRDKVICFAYKKP</sequence>
<accession>A0A0B2VX91</accession>
<dbReference type="Proteomes" id="UP000031036">
    <property type="component" value="Unassembled WGS sequence"/>
</dbReference>
<evidence type="ECO:0000313" key="4">
    <source>
        <dbReference type="EMBL" id="KHN86054.1"/>
    </source>
</evidence>
<organism evidence="4 5">
    <name type="scientific">Toxocara canis</name>
    <name type="common">Canine roundworm</name>
    <dbReference type="NCBI Taxonomy" id="6265"/>
    <lineage>
        <taxon>Eukaryota</taxon>
        <taxon>Metazoa</taxon>
        <taxon>Ecdysozoa</taxon>
        <taxon>Nematoda</taxon>
        <taxon>Chromadorea</taxon>
        <taxon>Rhabditida</taxon>
        <taxon>Spirurina</taxon>
        <taxon>Ascaridomorpha</taxon>
        <taxon>Ascaridoidea</taxon>
        <taxon>Toxocaridae</taxon>
        <taxon>Toxocara</taxon>
    </lineage>
</organism>
<keyword evidence="2" id="KW-0732">Signal</keyword>
<feature type="compositionally biased region" description="Low complexity" evidence="1">
    <location>
        <begin position="150"/>
        <end position="184"/>
    </location>
</feature>
<dbReference type="STRING" id="6265.A0A0B2VX91"/>
<proteinExistence type="predicted"/>
<dbReference type="EMBL" id="JPKZ01000649">
    <property type="protein sequence ID" value="KHN86054.1"/>
    <property type="molecule type" value="Genomic_DNA"/>
</dbReference>
<comment type="caution">
    <text evidence="4">The sequence shown here is derived from an EMBL/GenBank/DDBJ whole genome shotgun (WGS) entry which is preliminary data.</text>
</comment>
<feature type="compositionally biased region" description="Low complexity" evidence="1">
    <location>
        <begin position="57"/>
        <end position="72"/>
    </location>
</feature>
<feature type="region of interest" description="Disordered" evidence="1">
    <location>
        <begin position="145"/>
        <end position="213"/>
    </location>
</feature>
<feature type="signal peptide" evidence="2">
    <location>
        <begin position="1"/>
        <end position="18"/>
    </location>
</feature>
<keyword evidence="5" id="KW-1185">Reference proteome</keyword>
<dbReference type="Pfam" id="PF04155">
    <property type="entry name" value="Ground-like"/>
    <property type="match status" value="1"/>
</dbReference>
<evidence type="ECO:0000313" key="5">
    <source>
        <dbReference type="Proteomes" id="UP000031036"/>
    </source>
</evidence>
<reference evidence="4 5" key="1">
    <citation type="submission" date="2014-11" db="EMBL/GenBank/DDBJ databases">
        <title>Genetic blueprint of the zoonotic pathogen Toxocara canis.</title>
        <authorList>
            <person name="Zhu X.-Q."/>
            <person name="Korhonen P.K."/>
            <person name="Cai H."/>
            <person name="Young N.D."/>
            <person name="Nejsum P."/>
            <person name="von Samson-Himmelstjerna G."/>
            <person name="Boag P.R."/>
            <person name="Tan P."/>
            <person name="Li Q."/>
            <person name="Min J."/>
            <person name="Yang Y."/>
            <person name="Wang X."/>
            <person name="Fang X."/>
            <person name="Hall R.S."/>
            <person name="Hofmann A."/>
            <person name="Sternberg P.W."/>
            <person name="Jex A.R."/>
            <person name="Gasser R.B."/>
        </authorList>
    </citation>
    <scope>NUCLEOTIDE SEQUENCE [LARGE SCALE GENOMIC DNA]</scope>
    <source>
        <strain evidence="4">PN_DK_2014</strain>
    </source>
</reference>
<gene>
    <name evidence="4" type="ORF">Tcan_08169</name>
</gene>
<feature type="region of interest" description="Disordered" evidence="1">
    <location>
        <begin position="57"/>
        <end position="76"/>
    </location>
</feature>
<evidence type="ECO:0000256" key="2">
    <source>
        <dbReference type="SAM" id="SignalP"/>
    </source>
</evidence>
<protein>
    <recommendedName>
        <fullName evidence="3">Ground-like domain-containing protein</fullName>
    </recommendedName>
</protein>
<name>A0A0B2VX91_TOXCA</name>
<feature type="domain" description="Ground-like" evidence="3">
    <location>
        <begin position="229"/>
        <end position="300"/>
    </location>
</feature>
<dbReference type="OrthoDB" id="5873923at2759"/>
<feature type="chain" id="PRO_5002080463" description="Ground-like domain-containing protein" evidence="2">
    <location>
        <begin position="19"/>
        <end position="303"/>
    </location>
</feature>
<dbReference type="InterPro" id="IPR007284">
    <property type="entry name" value="Ground-like_dom"/>
</dbReference>
<evidence type="ECO:0000256" key="1">
    <source>
        <dbReference type="SAM" id="MobiDB-lite"/>
    </source>
</evidence>
<dbReference type="AlphaFoldDB" id="A0A0B2VX91"/>